<gene>
    <name evidence="1" type="ORF">QAD02_013461</name>
</gene>
<organism evidence="1 2">
    <name type="scientific">Eretmocerus hayati</name>
    <dbReference type="NCBI Taxonomy" id="131215"/>
    <lineage>
        <taxon>Eukaryota</taxon>
        <taxon>Metazoa</taxon>
        <taxon>Ecdysozoa</taxon>
        <taxon>Arthropoda</taxon>
        <taxon>Hexapoda</taxon>
        <taxon>Insecta</taxon>
        <taxon>Pterygota</taxon>
        <taxon>Neoptera</taxon>
        <taxon>Endopterygota</taxon>
        <taxon>Hymenoptera</taxon>
        <taxon>Apocrita</taxon>
        <taxon>Proctotrupomorpha</taxon>
        <taxon>Chalcidoidea</taxon>
        <taxon>Aphelinidae</taxon>
        <taxon>Aphelininae</taxon>
        <taxon>Eretmocerus</taxon>
    </lineage>
</organism>
<comment type="caution">
    <text evidence="1">The sequence shown here is derived from an EMBL/GenBank/DDBJ whole genome shotgun (WGS) entry which is preliminary data.</text>
</comment>
<dbReference type="Proteomes" id="UP001239111">
    <property type="component" value="Chromosome 2"/>
</dbReference>
<reference evidence="1" key="1">
    <citation type="submission" date="2023-04" db="EMBL/GenBank/DDBJ databases">
        <title>A chromosome-level genome assembly of the parasitoid wasp Eretmocerus hayati.</title>
        <authorList>
            <person name="Zhong Y."/>
            <person name="Liu S."/>
            <person name="Liu Y."/>
        </authorList>
    </citation>
    <scope>NUCLEOTIDE SEQUENCE</scope>
    <source>
        <strain evidence="1">ZJU_SS_LIU_2023</strain>
    </source>
</reference>
<proteinExistence type="predicted"/>
<accession>A0ACC2P558</accession>
<sequence length="114" mass="12582">MKVTVTTLRDDIFVLDVDENLELSNFLAFCEIESGIPAQEILIIFNGRPLLDHSISLGRHGIHDGDAVVLQHIRASSQSPDMSSSGILSTQRMDPSNVSNRKWEDDVSLSIPHA</sequence>
<evidence type="ECO:0000313" key="1">
    <source>
        <dbReference type="EMBL" id="KAJ8677674.1"/>
    </source>
</evidence>
<dbReference type="EMBL" id="CM056742">
    <property type="protein sequence ID" value="KAJ8677674.1"/>
    <property type="molecule type" value="Genomic_DNA"/>
</dbReference>
<evidence type="ECO:0000313" key="2">
    <source>
        <dbReference type="Proteomes" id="UP001239111"/>
    </source>
</evidence>
<protein>
    <submittedName>
        <fullName evidence="1">Uncharacterized protein</fullName>
    </submittedName>
</protein>
<name>A0ACC2P558_9HYME</name>
<keyword evidence="2" id="KW-1185">Reference proteome</keyword>